<dbReference type="RefSeq" id="WP_129189354.1">
    <property type="nucleotide sequence ID" value="NZ_CP035491.1"/>
</dbReference>
<feature type="signal peptide" evidence="2">
    <location>
        <begin position="1"/>
        <end position="31"/>
    </location>
</feature>
<evidence type="ECO:0000256" key="1">
    <source>
        <dbReference type="SAM" id="MobiDB-lite"/>
    </source>
</evidence>
<keyword evidence="2" id="KW-0732">Signal</keyword>
<dbReference type="OrthoDB" id="3726412at2"/>
<keyword evidence="4" id="KW-1185">Reference proteome</keyword>
<feature type="chain" id="PRO_5039650298" evidence="2">
    <location>
        <begin position="32"/>
        <end position="257"/>
    </location>
</feature>
<accession>A0A4P6FQG8</accession>
<name>A0A4P6FQG8_9MICO</name>
<evidence type="ECO:0000313" key="4">
    <source>
        <dbReference type="Proteomes" id="UP000291259"/>
    </source>
</evidence>
<sequence length="257" mass="27206">MTRLPRRIAGIGGRLALPVAALALLTLTSCASPSANADAAGGGDSAPQTPDSSSAFVSIAMPDLAPYPEGDPPLSDAESEARRLETADQRWQGVLAQYPSAVRPADPFAGYLDGEERFDPLKQCLEAAGVQVDIGYSSDPDAPPSVGWSTSTEAQAIAAFTCDLTHPVRITAAGPTKTQLGWIYDYLEAFYGPCLEANGIEVEPPPGRDVWVEVYPGYVWFPSVGNDPRILEPGGDLALRKACPDPDTYLQQLRSGS</sequence>
<protein>
    <submittedName>
        <fullName evidence="3">Uncharacterized protein</fullName>
    </submittedName>
</protein>
<organism evidence="3 4">
    <name type="scientific">Agromyces protaetiae</name>
    <dbReference type="NCBI Taxonomy" id="2509455"/>
    <lineage>
        <taxon>Bacteria</taxon>
        <taxon>Bacillati</taxon>
        <taxon>Actinomycetota</taxon>
        <taxon>Actinomycetes</taxon>
        <taxon>Micrococcales</taxon>
        <taxon>Microbacteriaceae</taxon>
        <taxon>Agromyces</taxon>
    </lineage>
</organism>
<evidence type="ECO:0000256" key="2">
    <source>
        <dbReference type="SAM" id="SignalP"/>
    </source>
</evidence>
<dbReference type="PROSITE" id="PS51257">
    <property type="entry name" value="PROKAR_LIPOPROTEIN"/>
    <property type="match status" value="1"/>
</dbReference>
<feature type="region of interest" description="Disordered" evidence="1">
    <location>
        <begin position="34"/>
        <end position="86"/>
    </location>
</feature>
<dbReference type="EMBL" id="CP035491">
    <property type="protein sequence ID" value="QAY72778.1"/>
    <property type="molecule type" value="Genomic_DNA"/>
</dbReference>
<evidence type="ECO:0000313" key="3">
    <source>
        <dbReference type="EMBL" id="QAY72778.1"/>
    </source>
</evidence>
<proteinExistence type="predicted"/>
<gene>
    <name evidence="3" type="ORF">ET445_04910</name>
</gene>
<reference evidence="3 4" key="1">
    <citation type="submission" date="2019-01" db="EMBL/GenBank/DDBJ databases">
        <title>Genome sequencing of strain FW100M-8.</title>
        <authorList>
            <person name="Heo J."/>
            <person name="Kim S.-J."/>
            <person name="Kim J.-S."/>
            <person name="Hong S.-B."/>
            <person name="Kwon S.-W."/>
        </authorList>
    </citation>
    <scope>NUCLEOTIDE SEQUENCE [LARGE SCALE GENOMIC DNA]</scope>
    <source>
        <strain evidence="3 4">FW100M-8</strain>
    </source>
</reference>
<dbReference type="KEGG" id="agf:ET445_04910"/>
<dbReference type="AlphaFoldDB" id="A0A4P6FQG8"/>
<dbReference type="Proteomes" id="UP000291259">
    <property type="component" value="Chromosome"/>
</dbReference>